<dbReference type="OrthoDB" id="5976022at2759"/>
<feature type="region of interest" description="Disordered" evidence="1">
    <location>
        <begin position="1"/>
        <end position="30"/>
    </location>
</feature>
<evidence type="ECO:0000256" key="1">
    <source>
        <dbReference type="SAM" id="MobiDB-lite"/>
    </source>
</evidence>
<gene>
    <name evidence="3" type="ORF">PHISCL_10978</name>
</gene>
<evidence type="ECO:0000313" key="3">
    <source>
        <dbReference type="EMBL" id="RJE16685.1"/>
    </source>
</evidence>
<dbReference type="Gene3D" id="1.25.10.10">
    <property type="entry name" value="Leucine-rich Repeat Variant"/>
    <property type="match status" value="1"/>
</dbReference>
<dbReference type="InterPro" id="IPR022771">
    <property type="entry name" value="WAPL_C"/>
</dbReference>
<dbReference type="EMBL" id="MVGC01003212">
    <property type="protein sequence ID" value="RJE16685.1"/>
    <property type="molecule type" value="Genomic_DNA"/>
</dbReference>
<comment type="caution">
    <text evidence="3">The sequence shown here is derived from an EMBL/GenBank/DDBJ whole genome shotgun (WGS) entry which is preliminary data.</text>
</comment>
<dbReference type="InterPro" id="IPR011989">
    <property type="entry name" value="ARM-like"/>
</dbReference>
<feature type="non-terminal residue" evidence="3">
    <location>
        <position position="92"/>
    </location>
</feature>
<evidence type="ECO:0000313" key="4">
    <source>
        <dbReference type="Proteomes" id="UP000266188"/>
    </source>
</evidence>
<dbReference type="Pfam" id="PF07814">
    <property type="entry name" value="WAPL"/>
    <property type="match status" value="1"/>
</dbReference>
<reference evidence="4" key="1">
    <citation type="submission" date="2017-02" db="EMBL/GenBank/DDBJ databases">
        <authorList>
            <person name="Tafer H."/>
            <person name="Lopandic K."/>
        </authorList>
    </citation>
    <scope>NUCLEOTIDE SEQUENCE [LARGE SCALE GENOMIC DNA]</scope>
    <source>
        <strain evidence="4">CBS 366.77</strain>
    </source>
</reference>
<keyword evidence="4" id="KW-1185">Reference proteome</keyword>
<sequence length="92" mass="10158">MTPAKQARPGREAAHQNNLYADHEENEDGGSVRGIHELRQAGENARFRGTVDSIFEDIEDALNSKSDPCNGFAQLCVKLSGPHMIRRFCDCG</sequence>
<dbReference type="STRING" id="2070753.A0A3A2ZFE4"/>
<name>A0A3A2ZFE4_9EURO</name>
<proteinExistence type="predicted"/>
<evidence type="ECO:0000259" key="2">
    <source>
        <dbReference type="Pfam" id="PF07814"/>
    </source>
</evidence>
<protein>
    <recommendedName>
        <fullName evidence="2">Wings apart-like protein C-terminal domain-containing protein</fullName>
    </recommendedName>
</protein>
<dbReference type="Proteomes" id="UP000266188">
    <property type="component" value="Unassembled WGS sequence"/>
</dbReference>
<dbReference type="AlphaFoldDB" id="A0A3A2ZFE4"/>
<organism evidence="3 4">
    <name type="scientific">Aspergillus sclerotialis</name>
    <dbReference type="NCBI Taxonomy" id="2070753"/>
    <lineage>
        <taxon>Eukaryota</taxon>
        <taxon>Fungi</taxon>
        <taxon>Dikarya</taxon>
        <taxon>Ascomycota</taxon>
        <taxon>Pezizomycotina</taxon>
        <taxon>Eurotiomycetes</taxon>
        <taxon>Eurotiomycetidae</taxon>
        <taxon>Eurotiales</taxon>
        <taxon>Aspergillaceae</taxon>
        <taxon>Aspergillus</taxon>
        <taxon>Aspergillus subgen. Polypaecilum</taxon>
    </lineage>
</organism>
<feature type="domain" description="Wings apart-like protein C-terminal" evidence="2">
    <location>
        <begin position="32"/>
        <end position="92"/>
    </location>
</feature>
<accession>A0A3A2ZFE4</accession>